<dbReference type="Proteomes" id="UP000030764">
    <property type="component" value="Unassembled WGS sequence"/>
</dbReference>
<accession>A0A085MLF3</accession>
<dbReference type="AlphaFoldDB" id="A0A085MLF3"/>
<dbReference type="InterPro" id="IPR039156">
    <property type="entry name" value="PHAF1/BROMI"/>
</dbReference>
<dbReference type="GO" id="GO:0043001">
    <property type="term" value="P:Golgi to plasma membrane protein transport"/>
    <property type="evidence" value="ECO:0007669"/>
    <property type="project" value="TreeGrafter"/>
</dbReference>
<name>A0A085MLF3_9BILA</name>
<protein>
    <submittedName>
        <fullName evidence="2">Uncharacterized protein</fullName>
    </submittedName>
</protein>
<evidence type="ECO:0000313" key="2">
    <source>
        <dbReference type="EMBL" id="KFD58049.1"/>
    </source>
</evidence>
<evidence type="ECO:0000313" key="3">
    <source>
        <dbReference type="EMBL" id="KFD70764.1"/>
    </source>
</evidence>
<comment type="similarity">
    <text evidence="1">Belongs to the PHAF1 family.</text>
</comment>
<dbReference type="PANTHER" id="PTHR13465">
    <property type="entry name" value="UPF0183 PROTEIN"/>
    <property type="match status" value="1"/>
</dbReference>
<dbReference type="InterPro" id="IPR005373">
    <property type="entry name" value="PHAF1"/>
</dbReference>
<dbReference type="Pfam" id="PF03676">
    <property type="entry name" value="PHAF1"/>
    <property type="match status" value="1"/>
</dbReference>
<keyword evidence="4" id="KW-1185">Reference proteome</keyword>
<dbReference type="Proteomes" id="UP000030758">
    <property type="component" value="Unassembled WGS sequence"/>
</dbReference>
<proteinExistence type="inferred from homology"/>
<evidence type="ECO:0000313" key="4">
    <source>
        <dbReference type="Proteomes" id="UP000030764"/>
    </source>
</evidence>
<organism evidence="2 4">
    <name type="scientific">Trichuris suis</name>
    <name type="common">pig whipworm</name>
    <dbReference type="NCBI Taxonomy" id="68888"/>
    <lineage>
        <taxon>Eukaryota</taxon>
        <taxon>Metazoa</taxon>
        <taxon>Ecdysozoa</taxon>
        <taxon>Nematoda</taxon>
        <taxon>Enoplea</taxon>
        <taxon>Dorylaimia</taxon>
        <taxon>Trichinellida</taxon>
        <taxon>Trichuridae</taxon>
        <taxon>Trichuris</taxon>
    </lineage>
</organism>
<evidence type="ECO:0000256" key="1">
    <source>
        <dbReference type="ARBA" id="ARBA00024339"/>
    </source>
</evidence>
<dbReference type="GO" id="GO:0005802">
    <property type="term" value="C:trans-Golgi network"/>
    <property type="evidence" value="ECO:0007669"/>
    <property type="project" value="TreeGrafter"/>
</dbReference>
<reference evidence="2 4" key="1">
    <citation type="journal article" date="2014" name="Nat. Genet.">
        <title>Genome and transcriptome of the porcine whipworm Trichuris suis.</title>
        <authorList>
            <person name="Jex A.R."/>
            <person name="Nejsum P."/>
            <person name="Schwarz E.M."/>
            <person name="Hu L."/>
            <person name="Young N.D."/>
            <person name="Hall R.S."/>
            <person name="Korhonen P.K."/>
            <person name="Liao S."/>
            <person name="Thamsborg S."/>
            <person name="Xia J."/>
            <person name="Xu P."/>
            <person name="Wang S."/>
            <person name="Scheerlinck J.P."/>
            <person name="Hofmann A."/>
            <person name="Sternberg P.W."/>
            <person name="Wang J."/>
            <person name="Gasser R.B."/>
        </authorList>
    </citation>
    <scope>NUCLEOTIDE SEQUENCE [LARGE SCALE GENOMIC DNA]</scope>
    <source>
        <strain evidence="3">DCEP-RM93F</strain>
        <strain evidence="2">DCEP-RM93M</strain>
    </source>
</reference>
<gene>
    <name evidence="2" type="ORF">M513_01282</name>
    <name evidence="3" type="ORF">M514_01282</name>
</gene>
<dbReference type="PANTHER" id="PTHR13465:SF2">
    <property type="entry name" value="PHAGOSOME ASSEMBLY FACTOR 1"/>
    <property type="match status" value="1"/>
</dbReference>
<sequence length="140" mass="15774">MTNDVLFDATMNTAKKFILHTNFPGHYDFSIYYRCNFALPLGSSNSVVLTAQSKWSEIESFLSCDERSLCEEKMESRKLQQPVVLNRCTSNNDSNPFGSTFCFGLQDVIFERICTCCRELLKLVVKLVAALCASSNLSTD</sequence>
<dbReference type="EMBL" id="KL367485">
    <property type="protein sequence ID" value="KFD70764.1"/>
    <property type="molecule type" value="Genomic_DNA"/>
</dbReference>
<dbReference type="EMBL" id="KL363186">
    <property type="protein sequence ID" value="KFD58049.1"/>
    <property type="molecule type" value="Genomic_DNA"/>
</dbReference>